<reference evidence="1" key="1">
    <citation type="journal article" date="2014" name="Int. J. Syst. Evol. Microbiol.">
        <title>Complete genome sequence of Corynebacterium casei LMG S-19264T (=DSM 44701T), isolated from a smear-ripened cheese.</title>
        <authorList>
            <consortium name="US DOE Joint Genome Institute (JGI-PGF)"/>
            <person name="Walter F."/>
            <person name="Albersmeier A."/>
            <person name="Kalinowski J."/>
            <person name="Ruckert C."/>
        </authorList>
    </citation>
    <scope>NUCLEOTIDE SEQUENCE</scope>
    <source>
        <strain evidence="1">CGMCC 4.7299</strain>
    </source>
</reference>
<reference evidence="1" key="2">
    <citation type="submission" date="2020-09" db="EMBL/GenBank/DDBJ databases">
        <authorList>
            <person name="Sun Q."/>
            <person name="Zhou Y."/>
        </authorList>
    </citation>
    <scope>NUCLEOTIDE SEQUENCE</scope>
    <source>
        <strain evidence="1">CGMCC 4.7299</strain>
    </source>
</reference>
<dbReference type="EMBL" id="BMMX01000001">
    <property type="protein sequence ID" value="GGK72903.1"/>
    <property type="molecule type" value="Genomic_DNA"/>
</dbReference>
<protein>
    <recommendedName>
        <fullName evidence="3">Nucleotidyltransferase family protein</fullName>
    </recommendedName>
</protein>
<name>A0A8J3FKH2_9ACTN</name>
<evidence type="ECO:0000313" key="2">
    <source>
        <dbReference type="Proteomes" id="UP000656042"/>
    </source>
</evidence>
<dbReference type="RefSeq" id="WP_189077225.1">
    <property type="nucleotide sequence ID" value="NZ_BMMX01000001.1"/>
</dbReference>
<proteinExistence type="predicted"/>
<dbReference type="Gene3D" id="3.30.460.40">
    <property type="match status" value="1"/>
</dbReference>
<keyword evidence="2" id="KW-1185">Reference proteome</keyword>
<evidence type="ECO:0008006" key="3">
    <source>
        <dbReference type="Google" id="ProtNLM"/>
    </source>
</evidence>
<gene>
    <name evidence="1" type="ORF">GCM10012284_03560</name>
</gene>
<accession>A0A8J3FKH2</accession>
<dbReference type="Pfam" id="PF14907">
    <property type="entry name" value="NTP_transf_5"/>
    <property type="match status" value="1"/>
</dbReference>
<dbReference type="InterPro" id="IPR039498">
    <property type="entry name" value="NTP_transf_5"/>
</dbReference>
<sequence length="383" mass="42819">MQQAYEEQQRVWRVLESIAVTDYSDSWFEQAVHLVKGLEAVDLLIVLAARHKMVPALAQFYRSAALTSTLPVGLRDMLSGSLAWNQYKVAELRDESIDIAGRFAERGVRAAFNKGITLQHSLYGGRGVRSFADIDVMVHPDDAAAVREALQSLGYMADHQYDPDSGGLAPLPRQTVLMYRLYPDHLPHLLRIDADSGIPVFVADVAMSLTWHGSAWQLPMDEVMGSVRKTPVGPEARHLLPTLGDDYAFLFVVLHLFREGWFERTIVEGGLRISQFADVWRYWRHWGREHAEQLRTLIRRNGLMPPVAWVTHHVDGLYGSTMTADLDLDAFCAPEWLHSAGGSNGGYLAWDGDMRSRLFGKDPVALAPADEPPHGARARGRVG</sequence>
<comment type="caution">
    <text evidence="1">The sequence shown here is derived from an EMBL/GenBank/DDBJ whole genome shotgun (WGS) entry which is preliminary data.</text>
</comment>
<evidence type="ECO:0000313" key="1">
    <source>
        <dbReference type="EMBL" id="GGK72903.1"/>
    </source>
</evidence>
<dbReference type="AlphaFoldDB" id="A0A8J3FKH2"/>
<organism evidence="1 2">
    <name type="scientific">Mangrovihabitans endophyticus</name>
    <dbReference type="NCBI Taxonomy" id="1751298"/>
    <lineage>
        <taxon>Bacteria</taxon>
        <taxon>Bacillati</taxon>
        <taxon>Actinomycetota</taxon>
        <taxon>Actinomycetes</taxon>
        <taxon>Micromonosporales</taxon>
        <taxon>Micromonosporaceae</taxon>
        <taxon>Mangrovihabitans</taxon>
    </lineage>
</organism>
<dbReference type="Proteomes" id="UP000656042">
    <property type="component" value="Unassembled WGS sequence"/>
</dbReference>